<comment type="subcellular location">
    <subcellularLocation>
        <location evidence="1">Cell envelope</location>
    </subcellularLocation>
</comment>
<sequence length="191" mass="20171">MTRPILTALLYASLVLTANPLAAAGLDPALKAELEALREGDMRKLVFTGDARDTDGITFQTAAGETRALSDSDGKVRIVNFWATWCAPCRQEKPALDALNKAMAGPDFEVIAIATGRNSLEGIARFNAEVGVESLTTYVDPASAAARAMGVLGLPVSIILDREGNEVARLAGGADWTSASTRAILDRLIAR</sequence>
<accession>A0A849KZI2</accession>
<dbReference type="InterPro" id="IPR013766">
    <property type="entry name" value="Thioredoxin_domain"/>
</dbReference>
<dbReference type="AlphaFoldDB" id="A0A849KZI2"/>
<dbReference type="Proteomes" id="UP000572377">
    <property type="component" value="Unassembled WGS sequence"/>
</dbReference>
<dbReference type="PROSITE" id="PS00194">
    <property type="entry name" value="THIOREDOXIN_1"/>
    <property type="match status" value="1"/>
</dbReference>
<organism evidence="6 7">
    <name type="scientific">Halovulum dunhuangense</name>
    <dbReference type="NCBI Taxonomy" id="1505036"/>
    <lineage>
        <taxon>Bacteria</taxon>
        <taxon>Pseudomonadati</taxon>
        <taxon>Pseudomonadota</taxon>
        <taxon>Alphaproteobacteria</taxon>
        <taxon>Rhodobacterales</taxon>
        <taxon>Paracoccaceae</taxon>
        <taxon>Halovulum</taxon>
    </lineage>
</organism>
<dbReference type="Pfam" id="PF08534">
    <property type="entry name" value="Redoxin"/>
    <property type="match status" value="1"/>
</dbReference>
<comment type="caution">
    <text evidence="6">The sequence shown here is derived from an EMBL/GenBank/DDBJ whole genome shotgun (WGS) entry which is preliminary data.</text>
</comment>
<name>A0A849KZI2_9RHOB</name>
<dbReference type="InterPro" id="IPR017937">
    <property type="entry name" value="Thioredoxin_CS"/>
</dbReference>
<dbReference type="Gene3D" id="3.40.30.10">
    <property type="entry name" value="Glutaredoxin"/>
    <property type="match status" value="1"/>
</dbReference>
<feature type="domain" description="Thioredoxin" evidence="5">
    <location>
        <begin position="23"/>
        <end position="190"/>
    </location>
</feature>
<dbReference type="InterPro" id="IPR050553">
    <property type="entry name" value="Thioredoxin_ResA/DsbE_sf"/>
</dbReference>
<dbReference type="GO" id="GO:0030313">
    <property type="term" value="C:cell envelope"/>
    <property type="evidence" value="ECO:0007669"/>
    <property type="project" value="UniProtKB-SubCell"/>
</dbReference>
<feature type="chain" id="PRO_5032504220" evidence="4">
    <location>
        <begin position="24"/>
        <end position="191"/>
    </location>
</feature>
<keyword evidence="2" id="KW-0201">Cytochrome c-type biogenesis</keyword>
<keyword evidence="4" id="KW-0732">Signal</keyword>
<evidence type="ECO:0000259" key="5">
    <source>
        <dbReference type="PROSITE" id="PS51352"/>
    </source>
</evidence>
<dbReference type="PROSITE" id="PS51352">
    <property type="entry name" value="THIOREDOXIN_2"/>
    <property type="match status" value="1"/>
</dbReference>
<dbReference type="EMBL" id="JABFBC010000001">
    <property type="protein sequence ID" value="NNU79642.1"/>
    <property type="molecule type" value="Genomic_DNA"/>
</dbReference>
<gene>
    <name evidence="6" type="ORF">HMH01_04230</name>
</gene>
<evidence type="ECO:0000256" key="3">
    <source>
        <dbReference type="ARBA" id="ARBA00023284"/>
    </source>
</evidence>
<keyword evidence="3" id="KW-0676">Redox-active center</keyword>
<evidence type="ECO:0000313" key="6">
    <source>
        <dbReference type="EMBL" id="NNU79642.1"/>
    </source>
</evidence>
<dbReference type="RefSeq" id="WP_171322787.1">
    <property type="nucleotide sequence ID" value="NZ_JABFBC010000001.1"/>
</dbReference>
<dbReference type="SUPFAM" id="SSF52833">
    <property type="entry name" value="Thioredoxin-like"/>
    <property type="match status" value="1"/>
</dbReference>
<keyword evidence="7" id="KW-1185">Reference proteome</keyword>
<feature type="signal peptide" evidence="4">
    <location>
        <begin position="1"/>
        <end position="23"/>
    </location>
</feature>
<dbReference type="GO" id="GO:0017004">
    <property type="term" value="P:cytochrome complex assembly"/>
    <property type="evidence" value="ECO:0007669"/>
    <property type="project" value="UniProtKB-KW"/>
</dbReference>
<dbReference type="PANTHER" id="PTHR42852">
    <property type="entry name" value="THIOL:DISULFIDE INTERCHANGE PROTEIN DSBE"/>
    <property type="match status" value="1"/>
</dbReference>
<dbReference type="GO" id="GO:0015036">
    <property type="term" value="F:disulfide oxidoreductase activity"/>
    <property type="evidence" value="ECO:0007669"/>
    <property type="project" value="UniProtKB-ARBA"/>
</dbReference>
<evidence type="ECO:0000256" key="4">
    <source>
        <dbReference type="SAM" id="SignalP"/>
    </source>
</evidence>
<dbReference type="InterPro" id="IPR036249">
    <property type="entry name" value="Thioredoxin-like_sf"/>
</dbReference>
<evidence type="ECO:0000313" key="7">
    <source>
        <dbReference type="Proteomes" id="UP000572377"/>
    </source>
</evidence>
<reference evidence="6 7" key="1">
    <citation type="submission" date="2020-05" db="EMBL/GenBank/DDBJ databases">
        <title>Gimesia benthica sp. nov., a novel planctomycete isolated from a deep-sea water sample of the Northwest Indian Ocean.</title>
        <authorList>
            <person name="Wang J."/>
            <person name="Ruan C."/>
            <person name="Song L."/>
            <person name="Zhu Y."/>
            <person name="Li A."/>
            <person name="Zheng X."/>
            <person name="Wang L."/>
            <person name="Lu Z."/>
            <person name="Huang Y."/>
            <person name="Du W."/>
            <person name="Zhou Y."/>
            <person name="Huang L."/>
            <person name="Dai X."/>
        </authorList>
    </citation>
    <scope>NUCLEOTIDE SEQUENCE [LARGE SCALE GENOMIC DNA]</scope>
    <source>
        <strain evidence="6 7">YYQ-30</strain>
    </source>
</reference>
<evidence type="ECO:0000256" key="2">
    <source>
        <dbReference type="ARBA" id="ARBA00022748"/>
    </source>
</evidence>
<dbReference type="CDD" id="cd02966">
    <property type="entry name" value="TlpA_like_family"/>
    <property type="match status" value="1"/>
</dbReference>
<proteinExistence type="predicted"/>
<dbReference type="InterPro" id="IPR013740">
    <property type="entry name" value="Redoxin"/>
</dbReference>
<protein>
    <submittedName>
        <fullName evidence="6">TlpA family protein disulfide reductase</fullName>
    </submittedName>
</protein>
<evidence type="ECO:0000256" key="1">
    <source>
        <dbReference type="ARBA" id="ARBA00004196"/>
    </source>
</evidence>
<dbReference type="PANTHER" id="PTHR42852:SF13">
    <property type="entry name" value="PROTEIN DIPZ"/>
    <property type="match status" value="1"/>
</dbReference>